<dbReference type="AlphaFoldDB" id="A0A075G4T1"/>
<accession>A0A075G4T1</accession>
<evidence type="ECO:0000313" key="1">
    <source>
        <dbReference type="EMBL" id="AIE99025.1"/>
    </source>
</evidence>
<sequence>MTELTTDINSDIRILIERAEKYSVKEPVYALLLCRQVGEAILMDKHLQIVKDGEPKDILTIGDLNNAKLKLFEQFNSLERAALSYIGASTNSSVHYQTHRDTVANKKLVDMVLEQIYFIIGEEYNTRSTAAKGPEKIDGWKETLVTELEGFRWPSITQTILSDNNLSHLMGSCTNKINKKKKLDIHSESSRLEFSSDEEKQTFEEMVHKKKMGSINSLEKQRKKLKQLRSKSGSDRSDLIKRTTEAILIAFYSKVGGSTYKNHEYIRDDGVIDVAIASVLNYPSITGAWKHKKHWEFLFIIKGKKKNKREVKLVHDWKFMYLDK</sequence>
<dbReference type="EMBL" id="KF900552">
    <property type="protein sequence ID" value="AIE99025.1"/>
    <property type="molecule type" value="Genomic_DNA"/>
</dbReference>
<name>A0A075G4T1_9EURY</name>
<proteinExistence type="predicted"/>
<protein>
    <submittedName>
        <fullName evidence="1">Uncharacterized protein</fullName>
    </submittedName>
</protein>
<organism evidence="1">
    <name type="scientific">uncultured marine group II/III euryarchaeote KM3_103_A07</name>
    <dbReference type="NCBI Taxonomy" id="1457846"/>
    <lineage>
        <taxon>Archaea</taxon>
        <taxon>Methanobacteriati</taxon>
        <taxon>Methanobacteriota</taxon>
        <taxon>environmental samples</taxon>
    </lineage>
</organism>
<reference evidence="1" key="1">
    <citation type="journal article" date="2014" name="Genome Biol. Evol.">
        <title>Pangenome evidence for extensive interdomain horizontal transfer affecting lineage core and shell genes in uncultured planktonic thaumarchaeota and euryarchaeota.</title>
        <authorList>
            <person name="Deschamps P."/>
            <person name="Zivanovic Y."/>
            <person name="Moreira D."/>
            <person name="Rodriguez-Valera F."/>
            <person name="Lopez-Garcia P."/>
        </authorList>
    </citation>
    <scope>NUCLEOTIDE SEQUENCE</scope>
</reference>